<reference evidence="1" key="1">
    <citation type="journal article" date="2014" name="Front. Microbiol.">
        <title>High frequency of phylogenetically diverse reductive dehalogenase-homologous genes in deep subseafloor sedimentary metagenomes.</title>
        <authorList>
            <person name="Kawai M."/>
            <person name="Futagami T."/>
            <person name="Toyoda A."/>
            <person name="Takaki Y."/>
            <person name="Nishi S."/>
            <person name="Hori S."/>
            <person name="Arai W."/>
            <person name="Tsubouchi T."/>
            <person name="Morono Y."/>
            <person name="Uchiyama I."/>
            <person name="Ito T."/>
            <person name="Fujiyama A."/>
            <person name="Inagaki F."/>
            <person name="Takami H."/>
        </authorList>
    </citation>
    <scope>NUCLEOTIDE SEQUENCE</scope>
    <source>
        <strain evidence="1">Expedition CK06-06</strain>
    </source>
</reference>
<accession>X1MPP5</accession>
<name>X1MPP5_9ZZZZ</name>
<dbReference type="EMBL" id="BARV01005627">
    <property type="protein sequence ID" value="GAI16660.1"/>
    <property type="molecule type" value="Genomic_DNA"/>
</dbReference>
<proteinExistence type="predicted"/>
<protein>
    <recommendedName>
        <fullName evidence="2">Amidophosphoribosyltransferase</fullName>
    </recommendedName>
</protein>
<comment type="caution">
    <text evidence="1">The sequence shown here is derived from an EMBL/GenBank/DDBJ whole genome shotgun (WGS) entry which is preliminary data.</text>
</comment>
<gene>
    <name evidence="1" type="ORF">S06H3_11540</name>
</gene>
<dbReference type="AlphaFoldDB" id="X1MPP5"/>
<sequence>PLMYPCRFNLSTRSIHELAARKAIRSLEGHDLKDVSEYTDHNSEKYKKMVEWIARDLDVSTLRYQTADDMIKAIGRPKENLCLYCWTGECPKSARPKAAITIDIVEVKPDATRTKEIKVEL</sequence>
<feature type="non-terminal residue" evidence="1">
    <location>
        <position position="1"/>
    </location>
</feature>
<organism evidence="1">
    <name type="scientific">marine sediment metagenome</name>
    <dbReference type="NCBI Taxonomy" id="412755"/>
    <lineage>
        <taxon>unclassified sequences</taxon>
        <taxon>metagenomes</taxon>
        <taxon>ecological metagenomes</taxon>
    </lineage>
</organism>
<evidence type="ECO:0000313" key="1">
    <source>
        <dbReference type="EMBL" id="GAI16660.1"/>
    </source>
</evidence>
<evidence type="ECO:0008006" key="2">
    <source>
        <dbReference type="Google" id="ProtNLM"/>
    </source>
</evidence>